<feature type="domain" description="HTH marR-type" evidence="4">
    <location>
        <begin position="1"/>
        <end position="138"/>
    </location>
</feature>
<keyword evidence="3" id="KW-0804">Transcription</keyword>
<evidence type="ECO:0000259" key="4">
    <source>
        <dbReference type="PROSITE" id="PS50995"/>
    </source>
</evidence>
<dbReference type="SMART" id="SM00347">
    <property type="entry name" value="HTH_MARR"/>
    <property type="match status" value="1"/>
</dbReference>
<protein>
    <submittedName>
        <fullName evidence="5">MarR family winged helix-turn-helix transcriptional regulator</fullName>
    </submittedName>
</protein>
<dbReference type="EMBL" id="JBHSGK010000013">
    <property type="protein sequence ID" value="MFC4737403.1"/>
    <property type="molecule type" value="Genomic_DNA"/>
</dbReference>
<keyword evidence="2" id="KW-0238">DNA-binding</keyword>
<dbReference type="SUPFAM" id="SSF46785">
    <property type="entry name" value="Winged helix' DNA-binding domain"/>
    <property type="match status" value="1"/>
</dbReference>
<dbReference type="InterPro" id="IPR036388">
    <property type="entry name" value="WH-like_DNA-bd_sf"/>
</dbReference>
<proteinExistence type="predicted"/>
<comment type="caution">
    <text evidence="5">The sequence shown here is derived from an EMBL/GenBank/DDBJ whole genome shotgun (WGS) entry which is preliminary data.</text>
</comment>
<organism evidence="5 6">
    <name type="scientific">Bacillus daqingensis</name>
    <dbReference type="NCBI Taxonomy" id="872396"/>
    <lineage>
        <taxon>Bacteria</taxon>
        <taxon>Bacillati</taxon>
        <taxon>Bacillota</taxon>
        <taxon>Bacilli</taxon>
        <taxon>Bacillales</taxon>
        <taxon>Bacillaceae</taxon>
        <taxon>Bacillus</taxon>
    </lineage>
</organism>
<evidence type="ECO:0000313" key="6">
    <source>
        <dbReference type="Proteomes" id="UP001595896"/>
    </source>
</evidence>
<keyword evidence="1" id="KW-0805">Transcription regulation</keyword>
<evidence type="ECO:0000256" key="1">
    <source>
        <dbReference type="ARBA" id="ARBA00023015"/>
    </source>
</evidence>
<dbReference type="InterPro" id="IPR000835">
    <property type="entry name" value="HTH_MarR-typ"/>
</dbReference>
<evidence type="ECO:0000313" key="5">
    <source>
        <dbReference type="EMBL" id="MFC4737403.1"/>
    </source>
</evidence>
<sequence length="150" mass="16888">MGKAGLITDIEEYMLDITLLMQHKYGSHFDNELTPNQQLVLFLVAKRSVTRVKELAGFMNVSASAVSQMIAKLEQGGYVTRSIDPENRRQTVLKLEDAGAELIGQLEQKRRLIMEDLLMKLPEKDLQAMRAAFGSMHHLLLKSVNEGDES</sequence>
<gene>
    <name evidence="5" type="ORF">ACFO4L_12445</name>
</gene>
<dbReference type="InterPro" id="IPR036390">
    <property type="entry name" value="WH_DNA-bd_sf"/>
</dbReference>
<dbReference type="PANTHER" id="PTHR42756">
    <property type="entry name" value="TRANSCRIPTIONAL REGULATOR, MARR"/>
    <property type="match status" value="1"/>
</dbReference>
<name>A0ABV9NVR3_9BACI</name>
<dbReference type="PANTHER" id="PTHR42756:SF1">
    <property type="entry name" value="TRANSCRIPTIONAL REPRESSOR OF EMRAB OPERON"/>
    <property type="match status" value="1"/>
</dbReference>
<dbReference type="PROSITE" id="PS50995">
    <property type="entry name" value="HTH_MARR_2"/>
    <property type="match status" value="1"/>
</dbReference>
<evidence type="ECO:0000256" key="2">
    <source>
        <dbReference type="ARBA" id="ARBA00023125"/>
    </source>
</evidence>
<accession>A0ABV9NVR3</accession>
<dbReference type="RefSeq" id="WP_377910001.1">
    <property type="nucleotide sequence ID" value="NZ_JBHSGK010000013.1"/>
</dbReference>
<reference evidence="6" key="1">
    <citation type="journal article" date="2019" name="Int. J. Syst. Evol. Microbiol.">
        <title>The Global Catalogue of Microorganisms (GCM) 10K type strain sequencing project: providing services to taxonomists for standard genome sequencing and annotation.</title>
        <authorList>
            <consortium name="The Broad Institute Genomics Platform"/>
            <consortium name="The Broad Institute Genome Sequencing Center for Infectious Disease"/>
            <person name="Wu L."/>
            <person name="Ma J."/>
        </authorList>
    </citation>
    <scope>NUCLEOTIDE SEQUENCE [LARGE SCALE GENOMIC DNA]</scope>
    <source>
        <strain evidence="6">JCM 12165</strain>
    </source>
</reference>
<evidence type="ECO:0000256" key="3">
    <source>
        <dbReference type="ARBA" id="ARBA00023163"/>
    </source>
</evidence>
<dbReference type="Pfam" id="PF01047">
    <property type="entry name" value="MarR"/>
    <property type="match status" value="1"/>
</dbReference>
<keyword evidence="6" id="KW-1185">Reference proteome</keyword>
<dbReference type="Proteomes" id="UP001595896">
    <property type="component" value="Unassembled WGS sequence"/>
</dbReference>
<dbReference type="Gene3D" id="1.10.10.10">
    <property type="entry name" value="Winged helix-like DNA-binding domain superfamily/Winged helix DNA-binding domain"/>
    <property type="match status" value="1"/>
</dbReference>